<feature type="region of interest" description="Disordered" evidence="8">
    <location>
        <begin position="1"/>
        <end position="26"/>
    </location>
</feature>
<dbReference type="OrthoDB" id="5857104at2759"/>
<dbReference type="PaxDb" id="3218-PP1S360_39V6.1"/>
<feature type="region of interest" description="Disordered" evidence="8">
    <location>
        <begin position="575"/>
        <end position="621"/>
    </location>
</feature>
<feature type="coiled-coil region" evidence="7">
    <location>
        <begin position="1297"/>
        <end position="1339"/>
    </location>
</feature>
<feature type="region of interest" description="Disordered" evidence="8">
    <location>
        <begin position="76"/>
        <end position="102"/>
    </location>
</feature>
<feature type="region of interest" description="Disordered" evidence="8">
    <location>
        <begin position="1091"/>
        <end position="1127"/>
    </location>
</feature>
<keyword evidence="14" id="KW-1185">Reference proteome</keyword>
<feature type="compositionally biased region" description="Basic and acidic residues" evidence="8">
    <location>
        <begin position="10"/>
        <end position="26"/>
    </location>
</feature>
<feature type="compositionally biased region" description="Basic and acidic residues" evidence="8">
    <location>
        <begin position="2138"/>
        <end position="2153"/>
    </location>
</feature>
<organism evidence="12">
    <name type="scientific">Physcomitrium patens</name>
    <name type="common">Spreading-leaved earth moss</name>
    <name type="synonym">Physcomitrella patens</name>
    <dbReference type="NCBI Taxonomy" id="3218"/>
    <lineage>
        <taxon>Eukaryota</taxon>
        <taxon>Viridiplantae</taxon>
        <taxon>Streptophyta</taxon>
        <taxon>Embryophyta</taxon>
        <taxon>Bryophyta</taxon>
        <taxon>Bryophytina</taxon>
        <taxon>Bryopsida</taxon>
        <taxon>Funariidae</taxon>
        <taxon>Funariales</taxon>
        <taxon>Funariaceae</taxon>
        <taxon>Physcomitrium</taxon>
    </lineage>
</organism>
<dbReference type="PROSITE" id="PS51192">
    <property type="entry name" value="HELICASE_ATP_BIND_1"/>
    <property type="match status" value="1"/>
</dbReference>
<dbReference type="InterPro" id="IPR038718">
    <property type="entry name" value="SNF2-like_sf"/>
</dbReference>
<feature type="domain" description="Helicase C-terminal" evidence="10">
    <location>
        <begin position="1804"/>
        <end position="1950"/>
    </location>
</feature>
<dbReference type="Pfam" id="PF00271">
    <property type="entry name" value="Helicase_C"/>
    <property type="match status" value="1"/>
</dbReference>
<dbReference type="FunFam" id="3.40.50.300:FF:000871">
    <property type="entry name" value="Chromatin structure-remodeling complex protein SYD"/>
    <property type="match status" value="1"/>
</dbReference>
<dbReference type="STRING" id="3218.A0A2K1JFY4"/>
<dbReference type="RefSeq" id="XP_073394551.1">
    <property type="nucleotide sequence ID" value="XM_073538450.1"/>
</dbReference>
<dbReference type="Proteomes" id="UP000006727">
    <property type="component" value="Chromosome 14"/>
</dbReference>
<dbReference type="GO" id="GO:0140750">
    <property type="term" value="F:nucleosome array spacer activity"/>
    <property type="evidence" value="ECO:0000318"/>
    <property type="project" value="GO_Central"/>
</dbReference>
<evidence type="ECO:0000256" key="8">
    <source>
        <dbReference type="SAM" id="MobiDB-lite"/>
    </source>
</evidence>
<dbReference type="GO" id="GO:0031507">
    <property type="term" value="P:heterochromatin formation"/>
    <property type="evidence" value="ECO:0000318"/>
    <property type="project" value="GO_Central"/>
</dbReference>
<comment type="subcellular location">
    <subcellularLocation>
        <location evidence="1">Nucleus</location>
    </subcellularLocation>
</comment>
<evidence type="ECO:0000256" key="7">
    <source>
        <dbReference type="SAM" id="Coils"/>
    </source>
</evidence>
<evidence type="ECO:0008006" key="15">
    <source>
        <dbReference type="Google" id="ProtNLM"/>
    </source>
</evidence>
<feature type="region of interest" description="Disordered" evidence="8">
    <location>
        <begin position="848"/>
        <end position="867"/>
    </location>
</feature>
<dbReference type="GO" id="GO:0045944">
    <property type="term" value="P:positive regulation of transcription by RNA polymerase II"/>
    <property type="evidence" value="ECO:0000318"/>
    <property type="project" value="GO_Central"/>
</dbReference>
<dbReference type="GO" id="GO:0016787">
    <property type="term" value="F:hydrolase activity"/>
    <property type="evidence" value="ECO:0007669"/>
    <property type="project" value="UniProtKB-KW"/>
</dbReference>
<feature type="domain" description="HSA" evidence="11">
    <location>
        <begin position="1306"/>
        <end position="1379"/>
    </location>
</feature>
<dbReference type="GO" id="GO:0003682">
    <property type="term" value="F:chromatin binding"/>
    <property type="evidence" value="ECO:0000318"/>
    <property type="project" value="GO_Central"/>
</dbReference>
<keyword evidence="4" id="KW-0347">Helicase</keyword>
<dbReference type="Gramene" id="Pp3c14_90V3.2">
    <property type="protein sequence ID" value="Pp3c14_90V3.2"/>
    <property type="gene ID" value="Pp3c14_90"/>
</dbReference>
<feature type="region of interest" description="Disordered" evidence="8">
    <location>
        <begin position="177"/>
        <end position="223"/>
    </location>
</feature>
<dbReference type="PROSITE" id="PS51204">
    <property type="entry name" value="HSA"/>
    <property type="match status" value="1"/>
</dbReference>
<dbReference type="GO" id="GO:0005524">
    <property type="term" value="F:ATP binding"/>
    <property type="evidence" value="ECO:0007669"/>
    <property type="project" value="UniProtKB-KW"/>
</dbReference>
<dbReference type="SMR" id="A0A2K1JFY4"/>
<evidence type="ECO:0000313" key="12">
    <source>
        <dbReference type="EMBL" id="PNR40418.1"/>
    </source>
</evidence>
<dbReference type="InterPro" id="IPR001650">
    <property type="entry name" value="Helicase_C-like"/>
</dbReference>
<feature type="domain" description="Helicase ATP-binding" evidence="9">
    <location>
        <begin position="1492"/>
        <end position="1659"/>
    </location>
</feature>
<reference evidence="12 14" key="1">
    <citation type="journal article" date="2008" name="Science">
        <title>The Physcomitrella genome reveals evolutionary insights into the conquest of land by plants.</title>
        <authorList>
            <person name="Rensing S."/>
            <person name="Lang D."/>
            <person name="Zimmer A."/>
            <person name="Terry A."/>
            <person name="Salamov A."/>
            <person name="Shapiro H."/>
            <person name="Nishiyama T."/>
            <person name="Perroud P.-F."/>
            <person name="Lindquist E."/>
            <person name="Kamisugi Y."/>
            <person name="Tanahashi T."/>
            <person name="Sakakibara K."/>
            <person name="Fujita T."/>
            <person name="Oishi K."/>
            <person name="Shin-I T."/>
            <person name="Kuroki Y."/>
            <person name="Toyoda A."/>
            <person name="Suzuki Y."/>
            <person name="Hashimoto A."/>
            <person name="Yamaguchi K."/>
            <person name="Sugano A."/>
            <person name="Kohara Y."/>
            <person name="Fujiyama A."/>
            <person name="Anterola A."/>
            <person name="Aoki S."/>
            <person name="Ashton N."/>
            <person name="Barbazuk W.B."/>
            <person name="Barker E."/>
            <person name="Bennetzen J."/>
            <person name="Bezanilla M."/>
            <person name="Blankenship R."/>
            <person name="Cho S.H."/>
            <person name="Dutcher S."/>
            <person name="Estelle M."/>
            <person name="Fawcett J.A."/>
            <person name="Gundlach H."/>
            <person name="Hanada K."/>
            <person name="Heyl A."/>
            <person name="Hicks K.A."/>
            <person name="Hugh J."/>
            <person name="Lohr M."/>
            <person name="Mayer K."/>
            <person name="Melkozernov A."/>
            <person name="Murata T."/>
            <person name="Nelson D."/>
            <person name="Pils B."/>
            <person name="Prigge M."/>
            <person name="Reiss B."/>
            <person name="Renner T."/>
            <person name="Rombauts S."/>
            <person name="Rushton P."/>
            <person name="Sanderfoot A."/>
            <person name="Schween G."/>
            <person name="Shiu S.-H."/>
            <person name="Stueber K."/>
            <person name="Theodoulou F.L."/>
            <person name="Tu H."/>
            <person name="Van de Peer Y."/>
            <person name="Verrier P.J."/>
            <person name="Waters E."/>
            <person name="Wood A."/>
            <person name="Yang L."/>
            <person name="Cove D."/>
            <person name="Cuming A."/>
            <person name="Hasebe M."/>
            <person name="Lucas S."/>
            <person name="Mishler D.B."/>
            <person name="Reski R."/>
            <person name="Grigoriev I."/>
            <person name="Quatrano R.S."/>
            <person name="Boore J.L."/>
        </authorList>
    </citation>
    <scope>NUCLEOTIDE SEQUENCE [LARGE SCALE GENOMIC DNA]</scope>
    <source>
        <strain evidence="13 14">cv. Gransden 2004</strain>
    </source>
</reference>
<feature type="compositionally biased region" description="Basic residues" evidence="8">
    <location>
        <begin position="698"/>
        <end position="709"/>
    </location>
</feature>
<dbReference type="KEGG" id="ppp:112291748"/>
<keyword evidence="5" id="KW-0067">ATP-binding</keyword>
<reference evidence="13" key="3">
    <citation type="submission" date="2020-12" db="UniProtKB">
        <authorList>
            <consortium name="EnsemblPlants"/>
        </authorList>
    </citation>
    <scope>IDENTIFICATION</scope>
</reference>
<dbReference type="SMART" id="SM00490">
    <property type="entry name" value="HELICc"/>
    <property type="match status" value="1"/>
</dbReference>
<name>A0A2K1JFY4_PHYPA</name>
<evidence type="ECO:0000256" key="5">
    <source>
        <dbReference type="ARBA" id="ARBA00022840"/>
    </source>
</evidence>
<sequence>MASDPSVEQEAAKFLDKVGDEDKKDPKKLASKLYAICQHMKSSGKESTLPFRIVSRAFDIVVKQYNFAASTTVQGPVTTASAGNGTQCGGTSEDKKEVPSVSAPQLVQDNQSGHSAEEKKQCVQVNDGTTVSAVSQEDSPRVSVQAVGSVTAPTSVSGVVPPASSLLTSTAPKLHSDISNQEESVLSGEKSQVEQSSALSEKTSHSQQILPTNHLPNLSSGESEAVALPTSAAPPVSSASLISSVAPSSAVVPVIVTNADTSATSTSPIVDNSVGKGKKRKQPATKPEVEMTPRQTRRKTCNTDSVGPKSVDPPKTRGQAKAAQQTIADFGSKSPCPAVVTRTRARLLEKAVSNTATKKGEKTDDLDDPSSTTPSQSAGTSSTGAQISDVAVSSEKPDRAAATIADEGVNHVATASGGSAGALGTSPTVTVEGKLQEQISKDGSKSPGNEPHMVKQVGDGLVEALKVSSTSFTDDSLTSSAVDMQGSVQCTIISESAGGTGRDNFSGGDSQFTQPVLVSFKNSLVHENHPGSGNGASQNNEAFTIEQLNSSGQLAALSSSLPSVATSVAVVDKSSAGVKGGGQTPQQRKGKTTKNSHATGSSEVVAEAASSGKKNLKCPKKKSAEFSSLLKDSDQSMPPGNSSSSLGDVQPGLAAEAASAPVFSDYQLKQLRAQCLVFLAMRASKEPKKTQMQLALHNPKKKAPRGGRRTKGDELGLEEKSGNVPELPSGLTSFNPEKVEVPATSSIDSMLAVGPPSLKPNEGSVHTDSMVLSYPPPTEGVCMKNQEQLQVQKPVDASILEGADEPAERILNSTTRREELNPAISEVKVLTNGAAVLEFGGCSTAEVSPGHVDSSSLTTPAENQDLDGQNVRAETSTDKHVTQQVVESCTGTTVSPEENNASSRELQSLTRDFQSVADSVRPSESDGNNAALMTDISPDNLPNTVRADGAAANAGGERAEVLAQATETHTEVSELRNIQLQKRTDDNIGAGLPRSLASQVSQEGQNSMISIPPSIGMKRFSDLHPVVQAQDPKSQPGIVANHAQLSELARKLEASKNPNLYKNQLFRVAHGDGIPGQPYLQAANAYNLSMRANATPPEDPSFMTPPQPKRRSGLYPTGTSNTSSPHQLPQVHQRNGALHANQMKQGFKLPERTPMSSSSEFHGNWRTPIEDGPAMNRMEVDIPQLNAPPTGPPKYTIMDKLTLYERKRKAIADQNWSFKQKKTEEHIAIRYHEVKETVRSTEDISIKTRSVIELKKLQLLQLQRQLRRDFLHDFFKPVMADMATLRTMKRNRAGRRLKQLEKLELKQKEERQRRNREKQREFCREVESHREKMDELSKRKAHRLLGFNRYVKEFHKKKERIYREKADKLQRDRINALKNNDVAGYLRMVQETKSDRVEKLLRETEGYLQKLGVKLQKQKELARLENDHSENNSVFEVAKQPDAKDNTQHYLESNENYYSLAHSVKEIVDEQPLTLEGGKLREYQLSGLRWLVSLYNNHLNGILADEMGLGKTVQVIALICYLMEAKNDHGPFLIVVPSSVLPNWLAELSRWAPRVSVIAYCGAPDERRRLYKEEIQPQQFNVLVTTYEFLMSKHDRPKLAKIPWHYIIIDEGHRIKNASCKLNAELKQYQSTHRLLLTGTPIQNNLEELWALLNFLLPSIFNSSDDFAQWFNKPFENVADPTAEEQALLTEEENLLIINRLHQVLRPFMLRRLKHKVENELPEKIERLVRCEASAYQKLLMKHVKDKMKSLNHAKGRSIQNTVMELRNICNHPYLSQLHSEETEKVLPPHYLPIVVRFCGKLEMLDRILPKLKAANHKVLFFSTMTRLLDVMEDYLEWKGYKYLRLDGSTGGSERGALIQDFNAPQSEAFIFLLSIRAGGIGINLQAADTVIIFDTDWNPQVDLQAQARAHRIGQKRDVLVLRFETVKSIEEHVRASAEYKLGVANQSITAGFFDDNTSAEDRREYLESLLREPKKEEVALVLDDEALNDLLARSDAEIDIFEAVDKQRAQEEQARWKQCVKVKLGCEPPPLPPRLIGESELGPIVKVLTNKLTKKPGSSKGGSSKGGAAEIQDYGRGKRAREIRSYGEQFSEREFEKLCQVDNSSSDDDDDEDVHPKPPPPPKKTEEGRGRGRPRKVKAESSIKNDMSKSAL</sequence>
<protein>
    <recommendedName>
        <fullName evidence="15">Chromatin structure-remodeling complex protein SYD</fullName>
    </recommendedName>
</protein>
<dbReference type="CDD" id="cd18793">
    <property type="entry name" value="SF2_C_SNF"/>
    <property type="match status" value="1"/>
</dbReference>
<dbReference type="PANTHER" id="PTHR10799">
    <property type="entry name" value="SNF2/RAD54 HELICASE FAMILY"/>
    <property type="match status" value="1"/>
</dbReference>
<accession>A0A2K1JFY4</accession>
<evidence type="ECO:0000313" key="14">
    <source>
        <dbReference type="Proteomes" id="UP000006727"/>
    </source>
</evidence>
<dbReference type="InterPro" id="IPR014001">
    <property type="entry name" value="Helicase_ATP-bd"/>
</dbReference>
<dbReference type="Pfam" id="PF14619">
    <property type="entry name" value="SnAC"/>
    <property type="match status" value="1"/>
</dbReference>
<evidence type="ECO:0000256" key="3">
    <source>
        <dbReference type="ARBA" id="ARBA00022801"/>
    </source>
</evidence>
<dbReference type="GO" id="GO:0004386">
    <property type="term" value="F:helicase activity"/>
    <property type="evidence" value="ECO:0007669"/>
    <property type="project" value="UniProtKB-KW"/>
</dbReference>
<dbReference type="SMART" id="SM00487">
    <property type="entry name" value="DEXDc"/>
    <property type="match status" value="1"/>
</dbReference>
<dbReference type="InterPro" id="IPR000330">
    <property type="entry name" value="SNF2_N"/>
</dbReference>
<dbReference type="SUPFAM" id="SSF52540">
    <property type="entry name" value="P-loop containing nucleoside triphosphate hydrolases"/>
    <property type="match status" value="2"/>
</dbReference>
<feature type="region of interest" description="Disordered" evidence="8">
    <location>
        <begin position="263"/>
        <end position="336"/>
    </location>
</feature>
<feature type="region of interest" description="Disordered" evidence="8">
    <location>
        <begin position="2053"/>
        <end position="2153"/>
    </location>
</feature>
<dbReference type="EMBL" id="ABEU02000014">
    <property type="protein sequence ID" value="PNR40418.1"/>
    <property type="molecule type" value="Genomic_DNA"/>
</dbReference>
<dbReference type="GO" id="GO:0003677">
    <property type="term" value="F:DNA binding"/>
    <property type="evidence" value="ECO:0000318"/>
    <property type="project" value="GO_Central"/>
</dbReference>
<dbReference type="InterPro" id="IPR029295">
    <property type="entry name" value="SnAC"/>
</dbReference>
<evidence type="ECO:0000259" key="9">
    <source>
        <dbReference type="PROSITE" id="PS51192"/>
    </source>
</evidence>
<feature type="region of interest" description="Disordered" evidence="8">
    <location>
        <begin position="687"/>
        <end position="736"/>
    </location>
</feature>
<reference evidence="12 14" key="2">
    <citation type="journal article" date="2018" name="Plant J.">
        <title>The Physcomitrella patens chromosome-scale assembly reveals moss genome structure and evolution.</title>
        <authorList>
            <person name="Lang D."/>
            <person name="Ullrich K.K."/>
            <person name="Murat F."/>
            <person name="Fuchs J."/>
            <person name="Jenkins J."/>
            <person name="Haas F.B."/>
            <person name="Piednoel M."/>
            <person name="Gundlach H."/>
            <person name="Van Bel M."/>
            <person name="Meyberg R."/>
            <person name="Vives C."/>
            <person name="Morata J."/>
            <person name="Symeonidi A."/>
            <person name="Hiss M."/>
            <person name="Muchero W."/>
            <person name="Kamisugi Y."/>
            <person name="Saleh O."/>
            <person name="Blanc G."/>
            <person name="Decker E.L."/>
            <person name="van Gessel N."/>
            <person name="Grimwood J."/>
            <person name="Hayes R.D."/>
            <person name="Graham S.W."/>
            <person name="Gunter L.E."/>
            <person name="McDaniel S.F."/>
            <person name="Hoernstein S.N.W."/>
            <person name="Larsson A."/>
            <person name="Li F.W."/>
            <person name="Perroud P.F."/>
            <person name="Phillips J."/>
            <person name="Ranjan P."/>
            <person name="Rokshar D.S."/>
            <person name="Rothfels C.J."/>
            <person name="Schneider L."/>
            <person name="Shu S."/>
            <person name="Stevenson D.W."/>
            <person name="Thummler F."/>
            <person name="Tillich M."/>
            <person name="Villarreal Aguilar J.C."/>
            <person name="Widiez T."/>
            <person name="Wong G.K."/>
            <person name="Wymore A."/>
            <person name="Zhang Y."/>
            <person name="Zimmer A.D."/>
            <person name="Quatrano R.S."/>
            <person name="Mayer K.F.X."/>
            <person name="Goodstein D."/>
            <person name="Casacuberta J.M."/>
            <person name="Vandepoele K."/>
            <person name="Reski R."/>
            <person name="Cuming A.C."/>
            <person name="Tuskan G.A."/>
            <person name="Maumus F."/>
            <person name="Salse J."/>
            <person name="Schmutz J."/>
            <person name="Rensing S.A."/>
        </authorList>
    </citation>
    <scope>NUCLEOTIDE SEQUENCE [LARGE SCALE GENOMIC DNA]</scope>
    <source>
        <strain evidence="13 14">cv. Gransden 2004</strain>
    </source>
</reference>
<feature type="compositionally biased region" description="Polar residues" evidence="8">
    <location>
        <begin position="635"/>
        <end position="647"/>
    </location>
</feature>
<dbReference type="InterPro" id="IPR027417">
    <property type="entry name" value="P-loop_NTPase"/>
</dbReference>
<feature type="compositionally biased region" description="Polar residues" evidence="8">
    <location>
        <begin position="1117"/>
        <end position="1127"/>
    </location>
</feature>
<feature type="compositionally biased region" description="Polar residues" evidence="8">
    <location>
        <begin position="177"/>
        <end position="222"/>
    </location>
</feature>
<dbReference type="Pfam" id="PF00176">
    <property type="entry name" value="SNF2-rel_dom"/>
    <property type="match status" value="1"/>
</dbReference>
<feature type="region of interest" description="Disordered" evidence="8">
    <location>
        <begin position="630"/>
        <end position="649"/>
    </location>
</feature>
<keyword evidence="2" id="KW-0547">Nucleotide-binding</keyword>
<dbReference type="EnsemblPlants" id="Pp3c14_90V3.1">
    <property type="protein sequence ID" value="Pp3c14_90V3.1"/>
    <property type="gene ID" value="Pp3c14_90"/>
</dbReference>
<dbReference type="RefSeq" id="XP_024395375.1">
    <property type="nucleotide sequence ID" value="XM_024539607.2"/>
</dbReference>
<dbReference type="CDD" id="cd17996">
    <property type="entry name" value="DEXHc_SMARCA2_SMARCA4"/>
    <property type="match status" value="1"/>
</dbReference>
<dbReference type="EnsemblPlants" id="Pp3c14_90V3.2">
    <property type="protein sequence ID" value="Pp3c14_90V3.2"/>
    <property type="gene ID" value="Pp3c14_90"/>
</dbReference>
<evidence type="ECO:0000313" key="13">
    <source>
        <dbReference type="EnsemblPlants" id="Pp3c14_90V3.1"/>
    </source>
</evidence>
<evidence type="ECO:0000256" key="2">
    <source>
        <dbReference type="ARBA" id="ARBA00022741"/>
    </source>
</evidence>
<dbReference type="GO" id="GO:0005634">
    <property type="term" value="C:nucleus"/>
    <property type="evidence" value="ECO:0000318"/>
    <property type="project" value="GO_Central"/>
</dbReference>
<proteinExistence type="predicted"/>
<evidence type="ECO:0000256" key="1">
    <source>
        <dbReference type="ARBA" id="ARBA00004123"/>
    </source>
</evidence>
<dbReference type="SMART" id="SM01314">
    <property type="entry name" value="SnAC"/>
    <property type="match status" value="1"/>
</dbReference>
<dbReference type="GO" id="GO:0042393">
    <property type="term" value="F:histone binding"/>
    <property type="evidence" value="ECO:0007669"/>
    <property type="project" value="InterPro"/>
</dbReference>
<feature type="region of interest" description="Disordered" evidence="8">
    <location>
        <begin position="919"/>
        <end position="942"/>
    </location>
</feature>
<dbReference type="InterPro" id="IPR049730">
    <property type="entry name" value="SNF2/RAD54-like_C"/>
</dbReference>
<feature type="compositionally biased region" description="Polar residues" evidence="8">
    <location>
        <begin position="853"/>
        <end position="862"/>
    </location>
</feature>
<dbReference type="GeneID" id="112291748"/>
<dbReference type="FunFam" id="3.40.50.10810:FF:000016">
    <property type="entry name" value="Chromatin structure-remodeling complex protein SYD"/>
    <property type="match status" value="1"/>
</dbReference>
<feature type="compositionally biased region" description="Pro residues" evidence="8">
    <location>
        <begin position="1097"/>
        <end position="1107"/>
    </location>
</feature>
<feature type="compositionally biased region" description="Low complexity" evidence="8">
    <location>
        <begin position="601"/>
        <end position="611"/>
    </location>
</feature>
<dbReference type="Gene3D" id="3.40.50.300">
    <property type="entry name" value="P-loop containing nucleotide triphosphate hydrolases"/>
    <property type="match status" value="1"/>
</dbReference>
<feature type="compositionally biased region" description="Basic and acidic residues" evidence="8">
    <location>
        <begin position="710"/>
        <end position="721"/>
    </location>
</feature>
<keyword evidence="3" id="KW-0378">Hydrolase</keyword>
<dbReference type="InterPro" id="IPR014012">
    <property type="entry name" value="HSA_dom"/>
</dbReference>
<evidence type="ECO:0000259" key="11">
    <source>
        <dbReference type="PROSITE" id="PS51204"/>
    </source>
</evidence>
<keyword evidence="6" id="KW-0539">Nucleus</keyword>
<gene>
    <name evidence="13" type="primary">LOC112291748</name>
    <name evidence="12" type="ORF">PHYPA_017820</name>
</gene>
<evidence type="ECO:0000256" key="4">
    <source>
        <dbReference type="ARBA" id="ARBA00022806"/>
    </source>
</evidence>
<keyword evidence="7" id="KW-0175">Coiled coil</keyword>
<feature type="region of interest" description="Disordered" evidence="8">
    <location>
        <begin position="351"/>
        <end position="397"/>
    </location>
</feature>
<evidence type="ECO:0000259" key="10">
    <source>
        <dbReference type="PROSITE" id="PS51194"/>
    </source>
</evidence>
<evidence type="ECO:0000256" key="6">
    <source>
        <dbReference type="ARBA" id="ARBA00023242"/>
    </source>
</evidence>
<dbReference type="PROSITE" id="PS51194">
    <property type="entry name" value="HELICASE_CTER"/>
    <property type="match status" value="1"/>
</dbReference>
<feature type="compositionally biased region" description="Polar residues" evidence="8">
    <location>
        <begin position="76"/>
        <end position="85"/>
    </location>
</feature>
<feature type="compositionally biased region" description="Basic and acidic residues" evidence="8">
    <location>
        <begin position="2074"/>
        <end position="2100"/>
    </location>
</feature>
<dbReference type="Gene3D" id="3.40.50.10810">
    <property type="entry name" value="Tandem AAA-ATPase domain"/>
    <property type="match status" value="1"/>
</dbReference>
<dbReference type="GO" id="GO:0000785">
    <property type="term" value="C:chromatin"/>
    <property type="evidence" value="ECO:0000318"/>
    <property type="project" value="GO_Central"/>
</dbReference>
<dbReference type="Gramene" id="Pp3c14_90V3.1">
    <property type="protein sequence ID" value="Pp3c14_90V3.1"/>
    <property type="gene ID" value="Pp3c14_90"/>
</dbReference>